<reference evidence="2 3" key="1">
    <citation type="submission" date="2018-06" db="EMBL/GenBank/DDBJ databases">
        <title>Genomic Encyclopedia of Archaeal and Bacterial Type Strains, Phase II (KMG-II): from individual species to whole genera.</title>
        <authorList>
            <person name="Goeker M."/>
        </authorList>
    </citation>
    <scope>NUCLEOTIDE SEQUENCE [LARGE SCALE GENOMIC DNA]</scope>
    <source>
        <strain evidence="2 3">DSM 27372</strain>
    </source>
</reference>
<dbReference type="Proteomes" id="UP000248198">
    <property type="component" value="Unassembled WGS sequence"/>
</dbReference>
<proteinExistence type="predicted"/>
<dbReference type="EMBL" id="QKLU01000002">
    <property type="protein sequence ID" value="PYF75467.1"/>
    <property type="molecule type" value="Genomic_DNA"/>
</dbReference>
<sequence length="52" mass="5848">MLNHLLYIDPGTGSLFYQAILSAILTVSIFGNKIKLYLKSIIHRTRNKEGKG</sequence>
<name>A0A318UJI1_9SPHI</name>
<protein>
    <submittedName>
        <fullName evidence="2">Uncharacterized protein</fullName>
    </submittedName>
</protein>
<organism evidence="2 3">
    <name type="scientific">Pedobacter nutrimenti</name>
    <dbReference type="NCBI Taxonomy" id="1241337"/>
    <lineage>
        <taxon>Bacteria</taxon>
        <taxon>Pseudomonadati</taxon>
        <taxon>Bacteroidota</taxon>
        <taxon>Sphingobacteriia</taxon>
        <taxon>Sphingobacteriales</taxon>
        <taxon>Sphingobacteriaceae</taxon>
        <taxon>Pedobacter</taxon>
    </lineage>
</organism>
<comment type="caution">
    <text evidence="2">The sequence shown here is derived from an EMBL/GenBank/DDBJ whole genome shotgun (WGS) entry which is preliminary data.</text>
</comment>
<accession>A0A318UJI1</accession>
<keyword evidence="3" id="KW-1185">Reference proteome</keyword>
<keyword evidence="1" id="KW-1133">Transmembrane helix</keyword>
<gene>
    <name evidence="2" type="ORF">B0O44_10216</name>
</gene>
<keyword evidence="1" id="KW-0812">Transmembrane</keyword>
<evidence type="ECO:0000313" key="2">
    <source>
        <dbReference type="EMBL" id="PYF75467.1"/>
    </source>
</evidence>
<dbReference type="AlphaFoldDB" id="A0A318UJI1"/>
<feature type="transmembrane region" description="Helical" evidence="1">
    <location>
        <begin position="15"/>
        <end position="38"/>
    </location>
</feature>
<evidence type="ECO:0000256" key="1">
    <source>
        <dbReference type="SAM" id="Phobius"/>
    </source>
</evidence>
<keyword evidence="1" id="KW-0472">Membrane</keyword>
<evidence type="ECO:0000313" key="3">
    <source>
        <dbReference type="Proteomes" id="UP000248198"/>
    </source>
</evidence>